<gene>
    <name evidence="4" type="ORF">N658DRAFT_431950</name>
</gene>
<dbReference type="EMBL" id="MU863658">
    <property type="protein sequence ID" value="KAK4098491.1"/>
    <property type="molecule type" value="Genomic_DNA"/>
</dbReference>
<dbReference type="Pfam" id="PF13561">
    <property type="entry name" value="adh_short_C2"/>
    <property type="match status" value="1"/>
</dbReference>
<protein>
    <submittedName>
        <fullName evidence="4">NAD(P)-binding protein</fullName>
    </submittedName>
</protein>
<keyword evidence="3" id="KW-0560">Oxidoreductase</keyword>
<keyword evidence="5" id="KW-1185">Reference proteome</keyword>
<name>A0AAN6Q010_9PEZI</name>
<comment type="similarity">
    <text evidence="1">Belongs to the short-chain dehydrogenases/reductases (SDR) family.</text>
</comment>
<reference evidence="4" key="2">
    <citation type="submission" date="2023-05" db="EMBL/GenBank/DDBJ databases">
        <authorList>
            <consortium name="Lawrence Berkeley National Laboratory"/>
            <person name="Steindorff A."/>
            <person name="Hensen N."/>
            <person name="Bonometti L."/>
            <person name="Westerberg I."/>
            <person name="Brannstrom I.O."/>
            <person name="Guillou S."/>
            <person name="Cros-Aarteil S."/>
            <person name="Calhoun S."/>
            <person name="Haridas S."/>
            <person name="Kuo A."/>
            <person name="Mondo S."/>
            <person name="Pangilinan J."/>
            <person name="Riley R."/>
            <person name="Labutti K."/>
            <person name="Andreopoulos B."/>
            <person name="Lipzen A."/>
            <person name="Chen C."/>
            <person name="Yanf M."/>
            <person name="Daum C."/>
            <person name="Ng V."/>
            <person name="Clum A."/>
            <person name="Ohm R."/>
            <person name="Martin F."/>
            <person name="Silar P."/>
            <person name="Natvig D."/>
            <person name="Lalanne C."/>
            <person name="Gautier V."/>
            <person name="Ament-Velasquez S.L."/>
            <person name="Kruys A."/>
            <person name="Hutchinson M.I."/>
            <person name="Powell A.J."/>
            <person name="Barry K."/>
            <person name="Miller A.N."/>
            <person name="Grigoriev I.V."/>
            <person name="Debuchy R."/>
            <person name="Gladieux P."/>
            <person name="Thoren M.H."/>
            <person name="Johannesson H."/>
        </authorList>
    </citation>
    <scope>NUCLEOTIDE SEQUENCE</scope>
    <source>
        <strain evidence="4">CBS 757.83</strain>
    </source>
</reference>
<sequence>MTSNLDAASLFRVDGIVAVVTGGGTGIGLTMARALAINGAKRVYLLGRRPNVLAEATTLHPTVFAPIQCDVTSHASLQAAVDRITSETGYINLLIANSGISGPLEARWDPSLPLSEVRARLFSGQAAMDATTLTFHVNTTGALFSMVAFLELLDAGNKHATATAANVQMQGGQGQSVSTGSGVPSIQSQVIVVSSIAAYSRMAAVAPAYVGSKAAVLHLTKQASSCLAGYGIRANALAPGLFPTELASFMVRDRDPSTEAPDDPRFLPSRKFGGDEEMAGTLLYLASRAGAYCNGTVLMMDGGRLGVMRSSY</sequence>
<dbReference type="PRINTS" id="PR00081">
    <property type="entry name" value="GDHRDH"/>
</dbReference>
<dbReference type="Proteomes" id="UP001305647">
    <property type="component" value="Unassembled WGS sequence"/>
</dbReference>
<comment type="caution">
    <text evidence="4">The sequence shown here is derived from an EMBL/GenBank/DDBJ whole genome shotgun (WGS) entry which is preliminary data.</text>
</comment>
<dbReference type="InterPro" id="IPR036291">
    <property type="entry name" value="NAD(P)-bd_dom_sf"/>
</dbReference>
<evidence type="ECO:0000256" key="3">
    <source>
        <dbReference type="ARBA" id="ARBA00023002"/>
    </source>
</evidence>
<evidence type="ECO:0000313" key="5">
    <source>
        <dbReference type="Proteomes" id="UP001305647"/>
    </source>
</evidence>
<proteinExistence type="inferred from homology"/>
<dbReference type="CDD" id="cd05233">
    <property type="entry name" value="SDR_c"/>
    <property type="match status" value="1"/>
</dbReference>
<dbReference type="GO" id="GO:0016491">
    <property type="term" value="F:oxidoreductase activity"/>
    <property type="evidence" value="ECO:0007669"/>
    <property type="project" value="UniProtKB-KW"/>
</dbReference>
<dbReference type="PROSITE" id="PS00061">
    <property type="entry name" value="ADH_SHORT"/>
    <property type="match status" value="1"/>
</dbReference>
<dbReference type="AlphaFoldDB" id="A0AAN6Q010"/>
<dbReference type="InterPro" id="IPR052178">
    <property type="entry name" value="Sec_Metab_Biosynth_SDR"/>
</dbReference>
<accession>A0AAN6Q010</accession>
<keyword evidence="2" id="KW-0521">NADP</keyword>
<dbReference type="PANTHER" id="PTHR43618">
    <property type="entry name" value="7-ALPHA-HYDROXYSTEROID DEHYDROGENASE"/>
    <property type="match status" value="1"/>
</dbReference>
<evidence type="ECO:0000256" key="1">
    <source>
        <dbReference type="ARBA" id="ARBA00006484"/>
    </source>
</evidence>
<dbReference type="InterPro" id="IPR002347">
    <property type="entry name" value="SDR_fam"/>
</dbReference>
<dbReference type="PANTHER" id="PTHR43618:SF18">
    <property type="entry name" value="SHORT CHAIN DEHYDROGENASE_REDUCTASE FAMILY (AFU_ORTHOLOGUE AFUA_5G12480)"/>
    <property type="match status" value="1"/>
</dbReference>
<dbReference type="InterPro" id="IPR020904">
    <property type="entry name" value="Sc_DH/Rdtase_CS"/>
</dbReference>
<dbReference type="Gene3D" id="3.40.50.720">
    <property type="entry name" value="NAD(P)-binding Rossmann-like Domain"/>
    <property type="match status" value="1"/>
</dbReference>
<organism evidence="4 5">
    <name type="scientific">Parathielavia hyrcaniae</name>
    <dbReference type="NCBI Taxonomy" id="113614"/>
    <lineage>
        <taxon>Eukaryota</taxon>
        <taxon>Fungi</taxon>
        <taxon>Dikarya</taxon>
        <taxon>Ascomycota</taxon>
        <taxon>Pezizomycotina</taxon>
        <taxon>Sordariomycetes</taxon>
        <taxon>Sordariomycetidae</taxon>
        <taxon>Sordariales</taxon>
        <taxon>Chaetomiaceae</taxon>
        <taxon>Parathielavia</taxon>
    </lineage>
</organism>
<evidence type="ECO:0000313" key="4">
    <source>
        <dbReference type="EMBL" id="KAK4098491.1"/>
    </source>
</evidence>
<dbReference type="SUPFAM" id="SSF51735">
    <property type="entry name" value="NAD(P)-binding Rossmann-fold domains"/>
    <property type="match status" value="1"/>
</dbReference>
<dbReference type="Pfam" id="PF00106">
    <property type="entry name" value="adh_short"/>
    <property type="match status" value="1"/>
</dbReference>
<reference evidence="4" key="1">
    <citation type="journal article" date="2023" name="Mol. Phylogenet. Evol.">
        <title>Genome-scale phylogeny and comparative genomics of the fungal order Sordariales.</title>
        <authorList>
            <person name="Hensen N."/>
            <person name="Bonometti L."/>
            <person name="Westerberg I."/>
            <person name="Brannstrom I.O."/>
            <person name="Guillou S."/>
            <person name="Cros-Aarteil S."/>
            <person name="Calhoun S."/>
            <person name="Haridas S."/>
            <person name="Kuo A."/>
            <person name="Mondo S."/>
            <person name="Pangilinan J."/>
            <person name="Riley R."/>
            <person name="LaButti K."/>
            <person name="Andreopoulos B."/>
            <person name="Lipzen A."/>
            <person name="Chen C."/>
            <person name="Yan M."/>
            <person name="Daum C."/>
            <person name="Ng V."/>
            <person name="Clum A."/>
            <person name="Steindorff A."/>
            <person name="Ohm R.A."/>
            <person name="Martin F."/>
            <person name="Silar P."/>
            <person name="Natvig D.O."/>
            <person name="Lalanne C."/>
            <person name="Gautier V."/>
            <person name="Ament-Velasquez S.L."/>
            <person name="Kruys A."/>
            <person name="Hutchinson M.I."/>
            <person name="Powell A.J."/>
            <person name="Barry K."/>
            <person name="Miller A.N."/>
            <person name="Grigoriev I.V."/>
            <person name="Debuchy R."/>
            <person name="Gladieux P."/>
            <person name="Hiltunen Thoren M."/>
            <person name="Johannesson H."/>
        </authorList>
    </citation>
    <scope>NUCLEOTIDE SEQUENCE</scope>
    <source>
        <strain evidence="4">CBS 757.83</strain>
    </source>
</reference>
<evidence type="ECO:0000256" key="2">
    <source>
        <dbReference type="ARBA" id="ARBA00022857"/>
    </source>
</evidence>